<accession>A0ABT0YYN4</accession>
<evidence type="ECO:0000313" key="1">
    <source>
        <dbReference type="EMBL" id="MCM8568577.1"/>
    </source>
</evidence>
<name>A0ABT0YYN4_9FLAO</name>
<comment type="caution">
    <text evidence="1">The sequence shown here is derived from an EMBL/GenBank/DDBJ whole genome shotgun (WGS) entry which is preliminary data.</text>
</comment>
<evidence type="ECO:0008006" key="3">
    <source>
        <dbReference type="Google" id="ProtNLM"/>
    </source>
</evidence>
<sequence length="140" mass="16634">MNELKIFYKNLSLGLFLLVVISCSEKHTSDPIKTYQYWSNSDAPKEIKLIKGEYWQSSNWTNEYIMSLKLKPPGKWWDSFVEQNDLVPSKKEWTKPSGLAKWFKPSENSIEFKIEGEFDQDSRYFCDYKTGICYIYEIQL</sequence>
<protein>
    <recommendedName>
        <fullName evidence="3">Lipoprotein</fullName>
    </recommendedName>
</protein>
<dbReference type="Proteomes" id="UP001155077">
    <property type="component" value="Unassembled WGS sequence"/>
</dbReference>
<dbReference type="EMBL" id="JAMSCK010000002">
    <property type="protein sequence ID" value="MCM8568577.1"/>
    <property type="molecule type" value="Genomic_DNA"/>
</dbReference>
<keyword evidence="2" id="KW-1185">Reference proteome</keyword>
<evidence type="ECO:0000313" key="2">
    <source>
        <dbReference type="Proteomes" id="UP001155077"/>
    </source>
</evidence>
<dbReference type="PROSITE" id="PS51257">
    <property type="entry name" value="PROKAR_LIPOPROTEIN"/>
    <property type="match status" value="1"/>
</dbReference>
<reference evidence="1" key="1">
    <citation type="submission" date="2022-06" db="EMBL/GenBank/DDBJ databases">
        <title>Gramella sediminis sp. nov., isolated from deep-sea sediment of the Indian Ocean.</title>
        <authorList>
            <person name="Yang L."/>
        </authorList>
    </citation>
    <scope>NUCLEOTIDE SEQUENCE</scope>
    <source>
        <strain evidence="1">HMD3159</strain>
    </source>
</reference>
<gene>
    <name evidence="1" type="ORF">NE848_04255</name>
</gene>
<dbReference type="RefSeq" id="WP_252110979.1">
    <property type="nucleotide sequence ID" value="NZ_JAMSCK010000002.1"/>
</dbReference>
<proteinExistence type="predicted"/>
<organism evidence="1 2">
    <name type="scientific">Gramella jeungdoensis</name>
    <dbReference type="NCBI Taxonomy" id="708091"/>
    <lineage>
        <taxon>Bacteria</taxon>
        <taxon>Pseudomonadati</taxon>
        <taxon>Bacteroidota</taxon>
        <taxon>Flavobacteriia</taxon>
        <taxon>Flavobacteriales</taxon>
        <taxon>Flavobacteriaceae</taxon>
        <taxon>Christiangramia</taxon>
    </lineage>
</organism>